<feature type="region of interest" description="Disordered" evidence="1">
    <location>
        <begin position="183"/>
        <end position="207"/>
    </location>
</feature>
<dbReference type="InterPro" id="IPR014717">
    <property type="entry name" value="Transl_elong_EF1B/ribsomal_bS6"/>
</dbReference>
<organism evidence="3 4">
    <name type="scientific">Silvibacterium dinghuense</name>
    <dbReference type="NCBI Taxonomy" id="1560006"/>
    <lineage>
        <taxon>Bacteria</taxon>
        <taxon>Pseudomonadati</taxon>
        <taxon>Acidobacteriota</taxon>
        <taxon>Terriglobia</taxon>
        <taxon>Terriglobales</taxon>
        <taxon>Acidobacteriaceae</taxon>
        <taxon>Silvibacterium</taxon>
    </lineage>
</organism>
<evidence type="ECO:0000313" key="4">
    <source>
        <dbReference type="Proteomes" id="UP000290253"/>
    </source>
</evidence>
<comment type="caution">
    <text evidence="3">The sequence shown here is derived from an EMBL/GenBank/DDBJ whole genome shotgun (WGS) entry which is preliminary data.</text>
</comment>
<dbReference type="EMBL" id="SDMK01000003">
    <property type="protein sequence ID" value="RXS94402.1"/>
    <property type="molecule type" value="Genomic_DNA"/>
</dbReference>
<dbReference type="Proteomes" id="UP000290253">
    <property type="component" value="Unassembled WGS sequence"/>
</dbReference>
<dbReference type="Gene3D" id="3.30.70.60">
    <property type="match status" value="1"/>
</dbReference>
<keyword evidence="2" id="KW-1133">Transmembrane helix</keyword>
<gene>
    <name evidence="3" type="ORF">ESZ00_15100</name>
</gene>
<keyword evidence="2" id="KW-0472">Membrane</keyword>
<feature type="transmembrane region" description="Helical" evidence="2">
    <location>
        <begin position="7"/>
        <end position="29"/>
    </location>
</feature>
<evidence type="ECO:0000256" key="1">
    <source>
        <dbReference type="SAM" id="MobiDB-lite"/>
    </source>
</evidence>
<keyword evidence="2" id="KW-0812">Transmembrane</keyword>
<protein>
    <submittedName>
        <fullName evidence="3">Uncharacterized protein</fullName>
    </submittedName>
</protein>
<reference evidence="3 4" key="1">
    <citation type="journal article" date="2016" name="Int. J. Syst. Evol. Microbiol.">
        <title>Acidipila dinghuensis sp. nov., an acidobacterium isolated from forest soil.</title>
        <authorList>
            <person name="Jiang Y.W."/>
            <person name="Wang J."/>
            <person name="Chen M.H."/>
            <person name="Lv Y.Y."/>
            <person name="Qiu L.H."/>
        </authorList>
    </citation>
    <scope>NUCLEOTIDE SEQUENCE [LARGE SCALE GENOMIC DNA]</scope>
    <source>
        <strain evidence="3 4">DHOF10</strain>
    </source>
</reference>
<keyword evidence="4" id="KW-1185">Reference proteome</keyword>
<evidence type="ECO:0000256" key="2">
    <source>
        <dbReference type="SAM" id="Phobius"/>
    </source>
</evidence>
<dbReference type="AlphaFoldDB" id="A0A4V1NV37"/>
<proteinExistence type="predicted"/>
<sequence>MKNVRKLFTLLNLHIAGVVILLGIVLFVGTKAFIALHESGETQSEAFQQEQLHYVQLKAQMGHLEGLPAKVKQSSDDAQKFYDKRIAPNYSTLLVEFYAPAIKNQVHISRTGYTQTAAIEGLREVRIDASLSGEYTALVHFINDLERDQNHVFFTITGVALSGQQGGLVNLRLRASAYLLANANDQPPQSSDEGEAANDAGGEGGNQ</sequence>
<dbReference type="RefSeq" id="WP_129209140.1">
    <property type="nucleotide sequence ID" value="NZ_BMGU01000005.1"/>
</dbReference>
<name>A0A4V1NV37_9BACT</name>
<dbReference type="OrthoDB" id="119801at2"/>
<accession>A0A4V1NV37</accession>
<evidence type="ECO:0000313" key="3">
    <source>
        <dbReference type="EMBL" id="RXS94402.1"/>
    </source>
</evidence>